<dbReference type="PATRIC" id="fig|679936.5.peg.461"/>
<dbReference type="PROSITE" id="PS50943">
    <property type="entry name" value="HTH_CROC1"/>
    <property type="match status" value="1"/>
</dbReference>
<dbReference type="SUPFAM" id="SSF46689">
    <property type="entry name" value="Homeodomain-like"/>
    <property type="match status" value="1"/>
</dbReference>
<dbReference type="HOGENOM" id="CLU_2738525_0_0_9"/>
<reference evidence="2 3" key="2">
    <citation type="journal article" date="2012" name="Stand. Genomic Sci.">
        <title>Complete genome sequence of the moderately thermophilic mineral-sulfide-oxidizing firmicute Sulfobacillus acidophilus type strain (NAL(T)).</title>
        <authorList>
            <person name="Anderson I."/>
            <person name="Chertkov O."/>
            <person name="Chen A."/>
            <person name="Saunders E."/>
            <person name="Lapidus A."/>
            <person name="Nolan M."/>
            <person name="Lucas S."/>
            <person name="Hammon N."/>
            <person name="Deshpande S."/>
            <person name="Cheng J.F."/>
            <person name="Han C."/>
            <person name="Tapia R."/>
            <person name="Goodwin L.A."/>
            <person name="Pitluck S."/>
            <person name="Liolios K."/>
            <person name="Pagani I."/>
            <person name="Ivanova N."/>
            <person name="Mikhailova N."/>
            <person name="Pati A."/>
            <person name="Palaniappan K."/>
            <person name="Land M."/>
            <person name="Pan C."/>
            <person name="Rohde M."/>
            <person name="Pukall R."/>
            <person name="Goker M."/>
            <person name="Detter J.C."/>
            <person name="Woyke T."/>
            <person name="Bristow J."/>
            <person name="Eisen J.A."/>
            <person name="Markowitz V."/>
            <person name="Hugenholtz P."/>
            <person name="Kyrpides N.C."/>
            <person name="Klenk H.P."/>
            <person name="Mavromatis K."/>
        </authorList>
    </citation>
    <scope>NUCLEOTIDE SEQUENCE [LARGE SCALE GENOMIC DNA]</scope>
    <source>
        <strain evidence="3">ATCC 700253 / DSM 10332 / NAL</strain>
    </source>
</reference>
<dbReference type="AlphaFoldDB" id="G8TYP1"/>
<evidence type="ECO:0000313" key="2">
    <source>
        <dbReference type="EMBL" id="AEW04006.1"/>
    </source>
</evidence>
<dbReference type="KEGG" id="sap:Sulac_0448"/>
<dbReference type="Gene3D" id="1.10.10.60">
    <property type="entry name" value="Homeodomain-like"/>
    <property type="match status" value="1"/>
</dbReference>
<keyword evidence="3" id="KW-1185">Reference proteome</keyword>
<evidence type="ECO:0000313" key="3">
    <source>
        <dbReference type="Proteomes" id="UP000005439"/>
    </source>
</evidence>
<sequence>MRETLMTMIRVRTLKDEGLSQTAIAERLGLHRQTVARYLERMDQAQKSGYPLETVACRTARAHAIDPYLEHSYYATAGRRATHG</sequence>
<protein>
    <recommendedName>
        <fullName evidence="1">HTH cro/C1-type domain-containing protein</fullName>
    </recommendedName>
</protein>
<dbReference type="InterPro" id="IPR009057">
    <property type="entry name" value="Homeodomain-like_sf"/>
</dbReference>
<dbReference type="Pfam" id="PF13384">
    <property type="entry name" value="HTH_23"/>
    <property type="match status" value="1"/>
</dbReference>
<evidence type="ECO:0000259" key="1">
    <source>
        <dbReference type="PROSITE" id="PS50943"/>
    </source>
</evidence>
<dbReference type="Proteomes" id="UP000005439">
    <property type="component" value="Chromosome"/>
</dbReference>
<proteinExistence type="predicted"/>
<name>G8TYP1_SULAD</name>
<dbReference type="InterPro" id="IPR001387">
    <property type="entry name" value="Cro/C1-type_HTH"/>
</dbReference>
<feature type="domain" description="HTH cro/C1-type" evidence="1">
    <location>
        <begin position="15"/>
        <end position="38"/>
    </location>
</feature>
<dbReference type="EMBL" id="CP003179">
    <property type="protein sequence ID" value="AEW04006.1"/>
    <property type="molecule type" value="Genomic_DNA"/>
</dbReference>
<accession>G8TYP1</accession>
<organism evidence="2 3">
    <name type="scientific">Sulfobacillus acidophilus (strain ATCC 700253 / DSM 10332 / NAL)</name>
    <dbReference type="NCBI Taxonomy" id="679936"/>
    <lineage>
        <taxon>Bacteria</taxon>
        <taxon>Bacillati</taxon>
        <taxon>Bacillota</taxon>
        <taxon>Clostridia</taxon>
        <taxon>Eubacteriales</taxon>
        <taxon>Clostridiales Family XVII. Incertae Sedis</taxon>
        <taxon>Sulfobacillus</taxon>
    </lineage>
</organism>
<gene>
    <name evidence="2" type="ordered locus">Sulac_0448</name>
</gene>
<reference evidence="3" key="1">
    <citation type="submission" date="2011-12" db="EMBL/GenBank/DDBJ databases">
        <title>The complete genome of chromosome of Sulfobacillus acidophilus DSM 10332.</title>
        <authorList>
            <person name="Lucas S."/>
            <person name="Han J."/>
            <person name="Lapidus A."/>
            <person name="Bruce D."/>
            <person name="Goodwin L."/>
            <person name="Pitluck S."/>
            <person name="Peters L."/>
            <person name="Kyrpides N."/>
            <person name="Mavromatis K."/>
            <person name="Ivanova N."/>
            <person name="Mikhailova N."/>
            <person name="Chertkov O."/>
            <person name="Saunders E."/>
            <person name="Detter J.C."/>
            <person name="Tapia R."/>
            <person name="Han C."/>
            <person name="Land M."/>
            <person name="Hauser L."/>
            <person name="Markowitz V."/>
            <person name="Cheng J.-F."/>
            <person name="Hugenholtz P."/>
            <person name="Woyke T."/>
            <person name="Wu D."/>
            <person name="Pukall R."/>
            <person name="Gehrich-Schroeter G."/>
            <person name="Schneider S."/>
            <person name="Klenk H.-P."/>
            <person name="Eisen J.A."/>
        </authorList>
    </citation>
    <scope>NUCLEOTIDE SEQUENCE [LARGE SCALE GENOMIC DNA]</scope>
    <source>
        <strain evidence="3">ATCC 700253 / DSM 10332 / NAL</strain>
    </source>
</reference>